<evidence type="ECO:0000256" key="2">
    <source>
        <dbReference type="SAM" id="MobiDB-lite"/>
    </source>
</evidence>
<dbReference type="RefSeq" id="XP_005850561.1">
    <property type="nucleotide sequence ID" value="XM_005850499.1"/>
</dbReference>
<feature type="compositionally biased region" description="Low complexity" evidence="2">
    <location>
        <begin position="586"/>
        <end position="603"/>
    </location>
</feature>
<feature type="binding site" evidence="1">
    <location>
        <position position="798"/>
    </location>
    <ligand>
        <name>ATP</name>
        <dbReference type="ChEBI" id="CHEBI:30616"/>
    </ligand>
</feature>
<dbReference type="STRING" id="554065.E1Z5F4"/>
<accession>E1Z5F4</accession>
<dbReference type="InterPro" id="IPR011009">
    <property type="entry name" value="Kinase-like_dom_sf"/>
</dbReference>
<dbReference type="SUPFAM" id="SSF56112">
    <property type="entry name" value="Protein kinase-like (PK-like)"/>
    <property type="match status" value="1"/>
</dbReference>
<reference evidence="6 7" key="1">
    <citation type="journal article" date="2010" name="Plant Cell">
        <title>The Chlorella variabilis NC64A genome reveals adaptation to photosymbiosis, coevolution with viruses, and cryptic sex.</title>
        <authorList>
            <person name="Blanc G."/>
            <person name="Duncan G."/>
            <person name="Agarkova I."/>
            <person name="Borodovsky M."/>
            <person name="Gurnon J."/>
            <person name="Kuo A."/>
            <person name="Lindquist E."/>
            <person name="Lucas S."/>
            <person name="Pangilinan J."/>
            <person name="Polle J."/>
            <person name="Salamov A."/>
            <person name="Terry A."/>
            <person name="Yamada T."/>
            <person name="Dunigan D.D."/>
            <person name="Grigoriev I.V."/>
            <person name="Claverie J.M."/>
            <person name="Van Etten J.L."/>
        </authorList>
    </citation>
    <scope>NUCLEOTIDE SEQUENCE [LARGE SCALE GENOMIC DNA]</scope>
    <source>
        <strain evidence="6 7">NC64A</strain>
    </source>
</reference>
<name>E1Z5F4_CHLVA</name>
<feature type="transmembrane region" description="Helical" evidence="3">
    <location>
        <begin position="494"/>
        <end position="517"/>
    </location>
</feature>
<dbReference type="SMART" id="SM00220">
    <property type="entry name" value="S_TKc"/>
    <property type="match status" value="1"/>
</dbReference>
<keyword evidence="1" id="KW-0067">ATP-binding</keyword>
<feature type="compositionally biased region" description="Low complexity" evidence="2">
    <location>
        <begin position="611"/>
        <end position="629"/>
    </location>
</feature>
<dbReference type="InParanoid" id="E1Z5F4"/>
<feature type="compositionally biased region" description="Low complexity" evidence="2">
    <location>
        <begin position="681"/>
        <end position="699"/>
    </location>
</feature>
<dbReference type="FunCoup" id="E1Z5F4">
    <property type="interactions" value="545"/>
</dbReference>
<dbReference type="PROSITE" id="PS00107">
    <property type="entry name" value="PROTEIN_KINASE_ATP"/>
    <property type="match status" value="1"/>
</dbReference>
<feature type="region of interest" description="Disordered" evidence="2">
    <location>
        <begin position="992"/>
        <end position="1018"/>
    </location>
</feature>
<feature type="region of interest" description="Disordered" evidence="2">
    <location>
        <begin position="526"/>
        <end position="560"/>
    </location>
</feature>
<dbReference type="eggNOG" id="KOG4721">
    <property type="taxonomic scope" value="Eukaryota"/>
</dbReference>
<gene>
    <name evidence="6" type="ORF">CHLNCDRAFT_56862</name>
</gene>
<dbReference type="Pfam" id="PF00069">
    <property type="entry name" value="Pkinase"/>
    <property type="match status" value="1"/>
</dbReference>
<sequence>MLAALILLLAWSGQGVATDRPALPPTSVFFSAEGPGSAGQAVIAPNVVVEGEPLGAPTTQGGPEECSAVCRAGGGDCDWFRFCDSDDGCPEGGADGAGLAFQACLLLRANCSLQPVVQPSSSDSHIMSGFPVRQAPMSLSGFTPLAAQGILGGDYECPESLLPGACAIRGTLTAASTCIRSPECRAVTVYQNGTDGCSGQAIALLKAQGLSPANGFISPSTYTLLVAEAQSQESNFWLLAGEGEVVVAPEAAQAGADADATVGLTAWKGAIVARGAVMGGAVVGVVDGVATAEECARECHRRGAGAANFSGGCNVVNHCHRQGGCRYQDADLSREEVALGRGQCELRSQELAMPSIGSPPVLLGKGAGVEFSVGAPLVEWGPELAGYQRHPGRSLFASGRFQCEGSLRPQAQECVLEGSPSTLAAACDSAAQCAAFLLKPGYIVDGQPTLAPQGMHVGILKDAVIEPSAWVLNPTTTLYVQDGSGGGGGLSAGAIAGIAVGCAAGVAATAAAAWLLARRRWRRQRQPGAVAAAPGALKSHKSGSVSTQEDGAEACEAGEGKRGGFLPRAVQVAPQQQAAKPSPFVSTAAAAPGAAPGPSFSSGQSGGSGGSSSMERPAGSAPRRGSAGAQPFPGAANRAPLAPGVDPLCLSTAALSAALSSGAMSPVVAAAAARSQQVASGDGASASASGSSAQLAPAGDALDPQAGRGAALPELVQHVAVQDALALTAGATSSRGSSERGAAALSVEALPPRLREWVVDPGEYEVMRWPNGKPQEIGAGASAHVYKVLYNGEVVAAKEMDIEASAAMQEAFFKEAVKAAGSNQRLFAWQRRGRRVAYEIAKALNYLHSKGVVHMDIKSSNASPAASKHTALVLLTANGAVRVTDVGFSRQKTHTVLSNVPLVGTFAWIAPEILTGKQQVTEEVDIYSFGVVLWEIITGERPQRGKLRAPRVPEECPQAAADLMQECVSETPSSRPSASQLLKRLGQLLEKPKPGAAASRKHSDGAAEPAVDAPLGSG</sequence>
<feature type="signal peptide" evidence="4">
    <location>
        <begin position="1"/>
        <end position="17"/>
    </location>
</feature>
<keyword evidence="3" id="KW-1133">Transmembrane helix</keyword>
<keyword evidence="3" id="KW-0472">Membrane</keyword>
<dbReference type="GeneID" id="17358085"/>
<evidence type="ECO:0000313" key="6">
    <source>
        <dbReference type="EMBL" id="EFN58459.1"/>
    </source>
</evidence>
<dbReference type="GO" id="GO:0004674">
    <property type="term" value="F:protein serine/threonine kinase activity"/>
    <property type="evidence" value="ECO:0007669"/>
    <property type="project" value="TreeGrafter"/>
</dbReference>
<dbReference type="Proteomes" id="UP000008141">
    <property type="component" value="Unassembled WGS sequence"/>
</dbReference>
<dbReference type="EMBL" id="GL433837">
    <property type="protein sequence ID" value="EFN58459.1"/>
    <property type="molecule type" value="Genomic_DNA"/>
</dbReference>
<keyword evidence="1" id="KW-0547">Nucleotide-binding</keyword>
<feature type="region of interest" description="Disordered" evidence="2">
    <location>
        <begin position="681"/>
        <end position="706"/>
    </location>
</feature>
<dbReference type="InterPro" id="IPR017441">
    <property type="entry name" value="Protein_kinase_ATP_BS"/>
</dbReference>
<dbReference type="KEGG" id="cvr:CHLNCDRAFT_56862"/>
<dbReference type="OMA" id="DSHIMSG"/>
<dbReference type="Gene3D" id="1.10.510.10">
    <property type="entry name" value="Transferase(Phosphotransferase) domain 1"/>
    <property type="match status" value="1"/>
</dbReference>
<evidence type="ECO:0000256" key="4">
    <source>
        <dbReference type="SAM" id="SignalP"/>
    </source>
</evidence>
<feature type="chain" id="PRO_5003155649" description="Protein kinase domain-containing protein" evidence="4">
    <location>
        <begin position="18"/>
        <end position="1018"/>
    </location>
</feature>
<evidence type="ECO:0000259" key="5">
    <source>
        <dbReference type="PROSITE" id="PS50011"/>
    </source>
</evidence>
<keyword evidence="4" id="KW-0732">Signal</keyword>
<evidence type="ECO:0000313" key="7">
    <source>
        <dbReference type="Proteomes" id="UP000008141"/>
    </source>
</evidence>
<dbReference type="InterPro" id="IPR000719">
    <property type="entry name" value="Prot_kinase_dom"/>
</dbReference>
<dbReference type="PROSITE" id="PS50011">
    <property type="entry name" value="PROTEIN_KINASE_DOM"/>
    <property type="match status" value="1"/>
</dbReference>
<dbReference type="AlphaFoldDB" id="E1Z5F4"/>
<proteinExistence type="predicted"/>
<dbReference type="GO" id="GO:0005524">
    <property type="term" value="F:ATP binding"/>
    <property type="evidence" value="ECO:0007669"/>
    <property type="project" value="UniProtKB-UniRule"/>
</dbReference>
<feature type="domain" description="Protein kinase" evidence="5">
    <location>
        <begin position="653"/>
        <end position="989"/>
    </location>
</feature>
<organism evidence="7">
    <name type="scientific">Chlorella variabilis</name>
    <name type="common">Green alga</name>
    <dbReference type="NCBI Taxonomy" id="554065"/>
    <lineage>
        <taxon>Eukaryota</taxon>
        <taxon>Viridiplantae</taxon>
        <taxon>Chlorophyta</taxon>
        <taxon>core chlorophytes</taxon>
        <taxon>Trebouxiophyceae</taxon>
        <taxon>Chlorellales</taxon>
        <taxon>Chlorellaceae</taxon>
        <taxon>Chlorella clade</taxon>
        <taxon>Chlorella</taxon>
    </lineage>
</organism>
<dbReference type="PANTHER" id="PTHR44329">
    <property type="entry name" value="SERINE/THREONINE-PROTEIN KINASE TNNI3K-RELATED"/>
    <property type="match status" value="1"/>
</dbReference>
<protein>
    <recommendedName>
        <fullName evidence="5">Protein kinase domain-containing protein</fullName>
    </recommendedName>
</protein>
<dbReference type="OrthoDB" id="2013833at2759"/>
<keyword evidence="7" id="KW-1185">Reference proteome</keyword>
<keyword evidence="3" id="KW-0812">Transmembrane</keyword>
<feature type="region of interest" description="Disordered" evidence="2">
    <location>
        <begin position="572"/>
        <end position="635"/>
    </location>
</feature>
<evidence type="ECO:0000256" key="3">
    <source>
        <dbReference type="SAM" id="Phobius"/>
    </source>
</evidence>
<evidence type="ECO:0000256" key="1">
    <source>
        <dbReference type="PROSITE-ProRule" id="PRU10141"/>
    </source>
</evidence>
<dbReference type="InterPro" id="IPR051681">
    <property type="entry name" value="Ser/Thr_Kinases-Pseudokinases"/>
</dbReference>